<keyword evidence="1" id="KW-0732">Signal</keyword>
<organism evidence="2 3">
    <name type="scientific">[Brevibacterium] flavum</name>
    <dbReference type="NCBI Taxonomy" id="92706"/>
    <lineage>
        <taxon>Bacteria</taxon>
        <taxon>Bacillati</taxon>
        <taxon>Actinomycetota</taxon>
        <taxon>Actinomycetes</taxon>
        <taxon>Mycobacteriales</taxon>
        <taxon>Corynebacteriaceae</taxon>
        <taxon>Corynebacterium</taxon>
    </lineage>
</organism>
<dbReference type="AlphaFoldDB" id="A0A0F6WQ51"/>
<evidence type="ECO:0000256" key="1">
    <source>
        <dbReference type="SAM" id="SignalP"/>
    </source>
</evidence>
<evidence type="ECO:0008006" key="4">
    <source>
        <dbReference type="Google" id="ProtNLM"/>
    </source>
</evidence>
<gene>
    <name evidence="2" type="ORF">YH66_05490</name>
</gene>
<dbReference type="Proteomes" id="UP000034037">
    <property type="component" value="Chromosome"/>
</dbReference>
<sequence length="150" mass="15695">MTTLSRKFFVSATTALAAGALVACSPNEIDSELKVPTATGVSLPSKNVSATSTVTADEDAPGYIDCVAAPTQQPAEISLNCAMDIDRLTDISWSEWDADSATGTGTRIVTAANGQETETEDIEVELSFPTESSQGLVFTQVTVDGQVLFL</sequence>
<evidence type="ECO:0000313" key="2">
    <source>
        <dbReference type="EMBL" id="AKF27045.1"/>
    </source>
</evidence>
<reference evidence="2 3" key="1">
    <citation type="submission" date="2015-04" db="EMBL/GenBank/DDBJ databases">
        <title>Complete Genome Sequence of Brevibacterium flavum ATCC 15168.</title>
        <authorList>
            <person name="Ahn J."/>
            <person name="Park G."/>
            <person name="Jeon W."/>
            <person name="Jang Y."/>
            <person name="Jang M."/>
            <person name="Lee H."/>
            <person name="Lee H."/>
        </authorList>
    </citation>
    <scope>NUCLEOTIDE SEQUENCE [LARGE SCALE GENOMIC DNA]</scope>
    <source>
        <strain evidence="2 3">ATCC 15168</strain>
    </source>
</reference>
<dbReference type="EMBL" id="CP011309">
    <property type="protein sequence ID" value="AKF27045.1"/>
    <property type="molecule type" value="Genomic_DNA"/>
</dbReference>
<proteinExistence type="predicted"/>
<dbReference type="PATRIC" id="fig|92706.3.peg.1137"/>
<feature type="signal peptide" evidence="1">
    <location>
        <begin position="1"/>
        <end position="17"/>
    </location>
</feature>
<dbReference type="HOGENOM" id="CLU_114866_0_0_11"/>
<dbReference type="PROSITE" id="PS51257">
    <property type="entry name" value="PROKAR_LIPOPROTEIN"/>
    <property type="match status" value="1"/>
</dbReference>
<dbReference type="RefSeq" id="WP_004568155.1">
    <property type="nucleotide sequence ID" value="NZ_CP011309.1"/>
</dbReference>
<protein>
    <recommendedName>
        <fullName evidence="4">Secreted protein</fullName>
    </recommendedName>
</protein>
<evidence type="ECO:0000313" key="3">
    <source>
        <dbReference type="Proteomes" id="UP000034037"/>
    </source>
</evidence>
<accession>A0A0F6WQ51</accession>
<name>A0A0F6WQ51_9CORY</name>
<feature type="chain" id="PRO_5002512193" description="Secreted protein" evidence="1">
    <location>
        <begin position="18"/>
        <end position="150"/>
    </location>
</feature>
<keyword evidence="3" id="KW-1185">Reference proteome</keyword>